<dbReference type="GO" id="GO:0046556">
    <property type="term" value="F:alpha-L-arabinofuranosidase activity"/>
    <property type="evidence" value="ECO:0007669"/>
    <property type="project" value="InterPro"/>
</dbReference>
<dbReference type="AlphaFoldDB" id="A0A1X7VPT5"/>
<dbReference type="Pfam" id="PF05270">
    <property type="entry name" value="AbfB"/>
    <property type="match status" value="1"/>
</dbReference>
<feature type="signal peptide" evidence="1">
    <location>
        <begin position="1"/>
        <end position="25"/>
    </location>
</feature>
<dbReference type="InterPro" id="IPR007934">
    <property type="entry name" value="AbfB_ABD"/>
</dbReference>
<dbReference type="OrthoDB" id="5953039at2759"/>
<feature type="chain" id="PRO_5010882060" description="Alpha-L-arabinofuranosidase B arabinose-binding domain-containing protein" evidence="1">
    <location>
        <begin position="26"/>
        <end position="213"/>
    </location>
</feature>
<sequence length="213" mass="24238">MNKLNMMLFLALTSFVTLLPATVSATAPSCLIGKSFRFTSKNYPGRYMRHRDSQMWLDAHDISHLYCLDSDFTIVPGLAGEGISFESRNFPGHYIRHNHIGECNIGRNDRSGIFKKDATWLPVAGLADPYGFTFESFNYRKCYLRHQGSRIKISEFVNSELYKDDATWYPVEACATCPASTAQVASEYGNSPYGEMEMEQPIAKEEVPERFHY</sequence>
<evidence type="ECO:0000259" key="2">
    <source>
        <dbReference type="Pfam" id="PF05270"/>
    </source>
</evidence>
<dbReference type="EnsemblMetazoa" id="Aqu2.1.41865_001">
    <property type="protein sequence ID" value="Aqu2.1.41865_001"/>
    <property type="gene ID" value="Aqu2.1.41865"/>
</dbReference>
<proteinExistence type="predicted"/>
<dbReference type="GO" id="GO:0046373">
    <property type="term" value="P:L-arabinose metabolic process"/>
    <property type="evidence" value="ECO:0007669"/>
    <property type="project" value="InterPro"/>
</dbReference>
<protein>
    <recommendedName>
        <fullName evidence="2">Alpha-L-arabinofuranosidase B arabinose-binding domain-containing protein</fullName>
    </recommendedName>
</protein>
<organism evidence="3">
    <name type="scientific">Amphimedon queenslandica</name>
    <name type="common">Sponge</name>
    <dbReference type="NCBI Taxonomy" id="400682"/>
    <lineage>
        <taxon>Eukaryota</taxon>
        <taxon>Metazoa</taxon>
        <taxon>Porifera</taxon>
        <taxon>Demospongiae</taxon>
        <taxon>Heteroscleromorpha</taxon>
        <taxon>Haplosclerida</taxon>
        <taxon>Niphatidae</taxon>
        <taxon>Amphimedon</taxon>
    </lineage>
</organism>
<evidence type="ECO:0000256" key="1">
    <source>
        <dbReference type="SAM" id="SignalP"/>
    </source>
</evidence>
<dbReference type="Gene3D" id="2.80.10.50">
    <property type="match status" value="1"/>
</dbReference>
<name>A0A1X7VPT5_AMPQE</name>
<keyword evidence="1" id="KW-0732">Signal</keyword>
<accession>A0A1X7VPT5</accession>
<dbReference type="InParanoid" id="A0A1X7VPT5"/>
<reference evidence="3" key="1">
    <citation type="submission" date="2017-05" db="UniProtKB">
        <authorList>
            <consortium name="EnsemblMetazoa"/>
        </authorList>
    </citation>
    <scope>IDENTIFICATION</scope>
</reference>
<dbReference type="CDD" id="cd23399">
    <property type="entry name" value="beta-trefoil_ABD_ABFB"/>
    <property type="match status" value="1"/>
</dbReference>
<dbReference type="SUPFAM" id="SSF110221">
    <property type="entry name" value="AbfB domain"/>
    <property type="match status" value="1"/>
</dbReference>
<dbReference type="InterPro" id="IPR036195">
    <property type="entry name" value="AbfB_ABD_sf"/>
</dbReference>
<evidence type="ECO:0000313" key="3">
    <source>
        <dbReference type="EnsemblMetazoa" id="Aqu2.1.41865_001"/>
    </source>
</evidence>
<feature type="domain" description="Alpha-L-arabinofuranosidase B arabinose-binding" evidence="2">
    <location>
        <begin position="37"/>
        <end position="169"/>
    </location>
</feature>